<dbReference type="KEGG" id="vg:64469535"/>
<dbReference type="Proteomes" id="UP000464626">
    <property type="component" value="Genome"/>
</dbReference>
<organism evidence="1 2">
    <name type="scientific">Salmonella phage VB_StyS_BS5</name>
    <dbReference type="NCBI Taxonomy" id="2686071"/>
    <lineage>
        <taxon>Viruses</taxon>
        <taxon>Duplodnaviria</taxon>
        <taxon>Heunggongvirae</taxon>
        <taxon>Uroviricota</taxon>
        <taxon>Caudoviricetes</taxon>
        <taxon>Skatevirus</taxon>
        <taxon>Skatevirus BS5</taxon>
    </lineage>
</organism>
<dbReference type="EMBL" id="MN692673">
    <property type="protein sequence ID" value="QHB48524.1"/>
    <property type="molecule type" value="Genomic_DNA"/>
</dbReference>
<accession>A0A6B9M281</accession>
<keyword evidence="2" id="KW-1185">Reference proteome</keyword>
<dbReference type="GeneID" id="64469535"/>
<protein>
    <submittedName>
        <fullName evidence="1">Uncharacterized protein</fullName>
    </submittedName>
</protein>
<evidence type="ECO:0000313" key="1">
    <source>
        <dbReference type="EMBL" id="QHB48524.1"/>
    </source>
</evidence>
<name>A0A6B9M281_9CAUD</name>
<dbReference type="RefSeq" id="YP_010053860.1">
    <property type="nucleotide sequence ID" value="NC_054646.1"/>
</dbReference>
<sequence>MRWAIKHKSGRTLFVTSDEFVANNRREMGWIVEKVEMTQEEFEKWIGNPYMLDKRVNPALYLNSKKLSDWEEKEIQDWERNPYDHPYTRGAYDMLKELNK</sequence>
<proteinExistence type="predicted"/>
<reference evidence="1 2" key="1">
    <citation type="submission" date="2019-11" db="EMBL/GenBank/DDBJ databases">
        <authorList>
            <person name="Yin Y."/>
        </authorList>
    </citation>
    <scope>NUCLEOTIDE SEQUENCE [LARGE SCALE GENOMIC DNA]</scope>
</reference>
<evidence type="ECO:0000313" key="2">
    <source>
        <dbReference type="Proteomes" id="UP000464626"/>
    </source>
</evidence>